<dbReference type="STRING" id="1830138.SAMN05443507_1373"/>
<dbReference type="Proteomes" id="UP000184016">
    <property type="component" value="Unassembled WGS sequence"/>
</dbReference>
<evidence type="ECO:0000313" key="1">
    <source>
        <dbReference type="EMBL" id="SHL08855.1"/>
    </source>
</evidence>
<dbReference type="AlphaFoldDB" id="A0A1M6XSR5"/>
<protein>
    <submittedName>
        <fullName evidence="1">Uncharacterized protein</fullName>
    </submittedName>
</protein>
<dbReference type="EMBL" id="FRAF01000037">
    <property type="protein sequence ID" value="SHL08855.1"/>
    <property type="molecule type" value="Genomic_DNA"/>
</dbReference>
<keyword evidence="2" id="KW-1185">Reference proteome</keyword>
<accession>A0A1M6XSR5</accession>
<dbReference type="RefSeq" id="WP_072875318.1">
    <property type="nucleotide sequence ID" value="NZ_FRAF01000037.1"/>
</dbReference>
<name>A0A1M6XSR5_9BACL</name>
<evidence type="ECO:0000313" key="2">
    <source>
        <dbReference type="Proteomes" id="UP000184016"/>
    </source>
</evidence>
<reference evidence="2" key="1">
    <citation type="submission" date="2016-11" db="EMBL/GenBank/DDBJ databases">
        <authorList>
            <person name="Varghese N."/>
            <person name="Submissions S."/>
        </authorList>
    </citation>
    <scope>NUCLEOTIDE SEQUENCE [LARGE SCALE GENOMIC DNA]</scope>
    <source>
        <strain evidence="2">USBA-503</strain>
    </source>
</reference>
<organism evidence="1 2">
    <name type="scientific">Alicyclobacillus tolerans</name>
    <dbReference type="NCBI Taxonomy" id="90970"/>
    <lineage>
        <taxon>Bacteria</taxon>
        <taxon>Bacillati</taxon>
        <taxon>Bacillota</taxon>
        <taxon>Bacilli</taxon>
        <taxon>Bacillales</taxon>
        <taxon>Alicyclobacillaceae</taxon>
        <taxon>Alicyclobacillus</taxon>
    </lineage>
</organism>
<sequence>MWMERQNSTDTTLTAHLNPLETQAYGFPEIRLVAEMSTEELQRMSAGIEAVYRVLLENGLGPDFPKSVGERVVVDISADAEGGLHLTYHVPTEAKVPVEPQEEEEEEEEEDDATDAIWLTFSAFDDVLDYCQAYPCLPDAALLKYEGFYVLDFLHQPEGNAWTRRWEYVVEKTWSARELYENARWLMEFGAVERLSRAAGGEKQR</sequence>
<gene>
    <name evidence="1" type="ORF">SAMN05443507_1373</name>
</gene>
<proteinExistence type="predicted"/>